<dbReference type="GeneID" id="20324759"/>
<sequence length="91" mass="10217">MSNAPLQRIKRTPVEINAQLNSLTALTIAPGTMYNGENYARNLSMASEPWQNCGIKHPHIVRVFSRKSVLSSVKDKTKTLVTDEYESRQAL</sequence>
<evidence type="ECO:0000313" key="2">
    <source>
        <dbReference type="Proteomes" id="UP000054324"/>
    </source>
</evidence>
<dbReference type="AlphaFoldDB" id="A0A074ZCQ7"/>
<keyword evidence="2" id="KW-1185">Reference proteome</keyword>
<dbReference type="RefSeq" id="XP_009175272.1">
    <property type="nucleotide sequence ID" value="XM_009177008.1"/>
</dbReference>
<proteinExistence type="predicted"/>
<dbReference type="Proteomes" id="UP000054324">
    <property type="component" value="Unassembled WGS sequence"/>
</dbReference>
<dbReference type="KEGG" id="ovi:T265_10591"/>
<dbReference type="CTD" id="20324759"/>
<protein>
    <submittedName>
        <fullName evidence="1">Uncharacterized protein</fullName>
    </submittedName>
</protein>
<reference evidence="1 2" key="1">
    <citation type="submission" date="2013-11" db="EMBL/GenBank/DDBJ databases">
        <title>Opisthorchis viverrini - life in the bile duct.</title>
        <authorList>
            <person name="Young N.D."/>
            <person name="Nagarajan N."/>
            <person name="Lin S.J."/>
            <person name="Korhonen P.K."/>
            <person name="Jex A.R."/>
            <person name="Hall R.S."/>
            <person name="Safavi-Hemami H."/>
            <person name="Kaewkong W."/>
            <person name="Bertrand D."/>
            <person name="Gao S."/>
            <person name="Seet Q."/>
            <person name="Wongkham S."/>
            <person name="Teh B.T."/>
            <person name="Wongkham C."/>
            <person name="Intapan P.M."/>
            <person name="Maleewong W."/>
            <person name="Yang X."/>
            <person name="Hu M."/>
            <person name="Wang Z."/>
            <person name="Hofmann A."/>
            <person name="Sternberg P.W."/>
            <person name="Tan P."/>
            <person name="Wang J."/>
            <person name="Gasser R.B."/>
        </authorList>
    </citation>
    <scope>NUCLEOTIDE SEQUENCE [LARGE SCALE GENOMIC DNA]</scope>
</reference>
<evidence type="ECO:0000313" key="1">
    <source>
        <dbReference type="EMBL" id="KER20980.1"/>
    </source>
</evidence>
<gene>
    <name evidence="1" type="ORF">T265_10591</name>
</gene>
<organism evidence="1 2">
    <name type="scientific">Opisthorchis viverrini</name>
    <name type="common">Southeast Asian liver fluke</name>
    <dbReference type="NCBI Taxonomy" id="6198"/>
    <lineage>
        <taxon>Eukaryota</taxon>
        <taxon>Metazoa</taxon>
        <taxon>Spiralia</taxon>
        <taxon>Lophotrochozoa</taxon>
        <taxon>Platyhelminthes</taxon>
        <taxon>Trematoda</taxon>
        <taxon>Digenea</taxon>
        <taxon>Opisthorchiida</taxon>
        <taxon>Opisthorchiata</taxon>
        <taxon>Opisthorchiidae</taxon>
        <taxon>Opisthorchis</taxon>
    </lineage>
</organism>
<name>A0A074ZCQ7_OPIVI</name>
<accession>A0A074ZCQ7</accession>
<dbReference type="EMBL" id="KL597005">
    <property type="protein sequence ID" value="KER20980.1"/>
    <property type="molecule type" value="Genomic_DNA"/>
</dbReference>